<dbReference type="Pfam" id="PF13417">
    <property type="entry name" value="GST_N_3"/>
    <property type="match status" value="1"/>
</dbReference>
<reference evidence="2 3" key="1">
    <citation type="submission" date="2019-02" db="EMBL/GenBank/DDBJ databases">
        <title>Prokaryotic population dynamics and viral predation in marine succession experiment using metagenomics: the confinement effect.</title>
        <authorList>
            <person name="Haro-Moreno J.M."/>
            <person name="Rodriguez-Valera F."/>
            <person name="Lopez-Perez M."/>
        </authorList>
    </citation>
    <scope>NUCLEOTIDE SEQUENCE [LARGE SCALE GENOMIC DNA]</scope>
    <source>
        <strain evidence="2">MED-G170</strain>
    </source>
</reference>
<dbReference type="SUPFAM" id="SSF47616">
    <property type="entry name" value="GST C-terminal domain-like"/>
    <property type="match status" value="1"/>
</dbReference>
<dbReference type="AlphaFoldDB" id="A0A520MHT5"/>
<protein>
    <submittedName>
        <fullName evidence="2">Glutathione S-transferase</fullName>
    </submittedName>
</protein>
<evidence type="ECO:0000313" key="2">
    <source>
        <dbReference type="EMBL" id="RZO20779.1"/>
    </source>
</evidence>
<dbReference type="Gene3D" id="3.40.30.10">
    <property type="entry name" value="Glutaredoxin"/>
    <property type="match status" value="1"/>
</dbReference>
<evidence type="ECO:0000259" key="1">
    <source>
        <dbReference type="PROSITE" id="PS50404"/>
    </source>
</evidence>
<dbReference type="PROSITE" id="PS50404">
    <property type="entry name" value="GST_NTER"/>
    <property type="match status" value="1"/>
</dbReference>
<dbReference type="CDD" id="cd03060">
    <property type="entry name" value="GST_N_Omega_like"/>
    <property type="match status" value="1"/>
</dbReference>
<dbReference type="GO" id="GO:0005737">
    <property type="term" value="C:cytoplasm"/>
    <property type="evidence" value="ECO:0007669"/>
    <property type="project" value="TreeGrafter"/>
</dbReference>
<dbReference type="EMBL" id="SHBP01000003">
    <property type="protein sequence ID" value="RZO20779.1"/>
    <property type="molecule type" value="Genomic_DNA"/>
</dbReference>
<dbReference type="InterPro" id="IPR050983">
    <property type="entry name" value="GST_Omega/HSP26"/>
</dbReference>
<dbReference type="SFLD" id="SFLDS00019">
    <property type="entry name" value="Glutathione_Transferase_(cytos"/>
    <property type="match status" value="1"/>
</dbReference>
<dbReference type="Proteomes" id="UP000315889">
    <property type="component" value="Unassembled WGS sequence"/>
</dbReference>
<dbReference type="InterPro" id="IPR040079">
    <property type="entry name" value="Glutathione_S-Trfase"/>
</dbReference>
<dbReference type="PANTHER" id="PTHR43968:SF6">
    <property type="entry name" value="GLUTATHIONE S-TRANSFERASE OMEGA"/>
    <property type="match status" value="1"/>
</dbReference>
<dbReference type="Gene3D" id="1.20.1050.10">
    <property type="match status" value="1"/>
</dbReference>
<dbReference type="PANTHER" id="PTHR43968">
    <property type="match status" value="1"/>
</dbReference>
<dbReference type="SUPFAM" id="SSF52833">
    <property type="entry name" value="Thioredoxin-like"/>
    <property type="match status" value="1"/>
</dbReference>
<feature type="domain" description="GST N-terminal" evidence="1">
    <location>
        <begin position="7"/>
        <end position="86"/>
    </location>
</feature>
<evidence type="ECO:0000313" key="3">
    <source>
        <dbReference type="Proteomes" id="UP000315889"/>
    </source>
</evidence>
<dbReference type="InterPro" id="IPR004045">
    <property type="entry name" value="Glutathione_S-Trfase_N"/>
</dbReference>
<organism evidence="2 3">
    <name type="scientific">SAR92 clade bacterium</name>
    <dbReference type="NCBI Taxonomy" id="2315479"/>
    <lineage>
        <taxon>Bacteria</taxon>
        <taxon>Pseudomonadati</taxon>
        <taxon>Pseudomonadota</taxon>
        <taxon>Gammaproteobacteria</taxon>
        <taxon>Cellvibrionales</taxon>
        <taxon>Porticoccaceae</taxon>
        <taxon>SAR92 clade</taxon>
    </lineage>
</organism>
<keyword evidence="2" id="KW-0808">Transferase</keyword>
<dbReference type="InterPro" id="IPR036282">
    <property type="entry name" value="Glutathione-S-Trfase_C_sf"/>
</dbReference>
<sequence length="220" mass="25449">MTELVQQLPILYSFRRCPYAIRARMTLLHCSIPFELREVLLANKPRSMLLVSPKGTVPVLVLNDGTVLDQSLDIMHWAINSTYPSASDPNNWMAAEIPTIGRRLIEANDTEFKRALDAYKYEKPGDTRSLSDYRTDAEWFLVGLEDRLEYNRFLMADRISLVDIAIFPFIRQFAGVDPNWFDQSPYAKLRGWLAHLLQSDLFLGSMTKHPVWRPDESIRN</sequence>
<accession>A0A520MHT5</accession>
<name>A0A520MHT5_9GAMM</name>
<dbReference type="GO" id="GO:0016740">
    <property type="term" value="F:transferase activity"/>
    <property type="evidence" value="ECO:0007669"/>
    <property type="project" value="UniProtKB-KW"/>
</dbReference>
<proteinExistence type="predicted"/>
<comment type="caution">
    <text evidence="2">The sequence shown here is derived from an EMBL/GenBank/DDBJ whole genome shotgun (WGS) entry which is preliminary data.</text>
</comment>
<dbReference type="InterPro" id="IPR036249">
    <property type="entry name" value="Thioredoxin-like_sf"/>
</dbReference>
<dbReference type="CDD" id="cd03196">
    <property type="entry name" value="GST_C_5"/>
    <property type="match status" value="1"/>
</dbReference>
<dbReference type="Pfam" id="PF13410">
    <property type="entry name" value="GST_C_2"/>
    <property type="match status" value="1"/>
</dbReference>
<gene>
    <name evidence="2" type="ORF">EVB03_03460</name>
</gene>